<feature type="compositionally biased region" description="Acidic residues" evidence="1">
    <location>
        <begin position="277"/>
        <end position="289"/>
    </location>
</feature>
<feature type="region of interest" description="Disordered" evidence="1">
    <location>
        <begin position="273"/>
        <end position="295"/>
    </location>
</feature>
<sequence length="350" mass="39899">MANERFEQRIIDIINQCRYLSSKRGMNLKELRKSLREDEAKQRQFIRQNEKASQMNLASSSTGMTNVDSRNIPIYPPWYAHANSHGMLYSQYNVQNYGQDYTHSNTITPAEAHPIYTGTCNKAPFECNCNICRNKFDSRLHKDDYSEDNLMAQRPPTCMMSADSSGDEELNDESHLVSLLYTANKNEKKMTMSKRHSTQVPISRGRTSIIVPKNTSNINGDNLECTNPLVVSDSFVECNLPVRKLASHDLSLLRNTENDDEQNDFSEIMANTGFTNQDEDSMSENDDTEDNSRSEKVEVQVIEELDDEKRVVSPLIKEAESKFAKLQKNDTIFGSIDDFGRLMCKANSIL</sequence>
<comment type="caution">
    <text evidence="2">The sequence shown here is derived from an EMBL/GenBank/DDBJ whole genome shotgun (WGS) entry which is preliminary data.</text>
</comment>
<evidence type="ECO:0000256" key="1">
    <source>
        <dbReference type="SAM" id="MobiDB-lite"/>
    </source>
</evidence>
<name>A0ABP1RN98_9HEXA</name>
<reference evidence="2 3" key="1">
    <citation type="submission" date="2024-08" db="EMBL/GenBank/DDBJ databases">
        <authorList>
            <person name="Cucini C."/>
            <person name="Frati F."/>
        </authorList>
    </citation>
    <scope>NUCLEOTIDE SEQUENCE [LARGE SCALE GENOMIC DNA]</scope>
</reference>
<protein>
    <submittedName>
        <fullName evidence="2">Uncharacterized protein</fullName>
    </submittedName>
</protein>
<proteinExistence type="predicted"/>
<evidence type="ECO:0000313" key="3">
    <source>
        <dbReference type="Proteomes" id="UP001642540"/>
    </source>
</evidence>
<gene>
    <name evidence="2" type="ORF">ODALV1_LOCUS24209</name>
</gene>
<dbReference type="EMBL" id="CAXLJM020000088">
    <property type="protein sequence ID" value="CAL8131494.1"/>
    <property type="molecule type" value="Genomic_DNA"/>
</dbReference>
<organism evidence="2 3">
    <name type="scientific">Orchesella dallaii</name>
    <dbReference type="NCBI Taxonomy" id="48710"/>
    <lineage>
        <taxon>Eukaryota</taxon>
        <taxon>Metazoa</taxon>
        <taxon>Ecdysozoa</taxon>
        <taxon>Arthropoda</taxon>
        <taxon>Hexapoda</taxon>
        <taxon>Collembola</taxon>
        <taxon>Entomobryomorpha</taxon>
        <taxon>Entomobryoidea</taxon>
        <taxon>Orchesellidae</taxon>
        <taxon>Orchesellinae</taxon>
        <taxon>Orchesella</taxon>
    </lineage>
</organism>
<dbReference type="Proteomes" id="UP001642540">
    <property type="component" value="Unassembled WGS sequence"/>
</dbReference>
<keyword evidence="3" id="KW-1185">Reference proteome</keyword>
<accession>A0ABP1RN98</accession>
<evidence type="ECO:0000313" key="2">
    <source>
        <dbReference type="EMBL" id="CAL8131494.1"/>
    </source>
</evidence>